<organism evidence="2">
    <name type="scientific">Anopheles aquasalis</name>
    <name type="common">Malaria mosquito</name>
    <dbReference type="NCBI Taxonomy" id="42839"/>
    <lineage>
        <taxon>Eukaryota</taxon>
        <taxon>Metazoa</taxon>
        <taxon>Ecdysozoa</taxon>
        <taxon>Arthropoda</taxon>
        <taxon>Hexapoda</taxon>
        <taxon>Insecta</taxon>
        <taxon>Pterygota</taxon>
        <taxon>Neoptera</taxon>
        <taxon>Endopterygota</taxon>
        <taxon>Diptera</taxon>
        <taxon>Nematocera</taxon>
        <taxon>Culicoidea</taxon>
        <taxon>Culicidae</taxon>
        <taxon>Anophelinae</taxon>
        <taxon>Anopheles</taxon>
    </lineage>
</organism>
<reference evidence="2" key="1">
    <citation type="submission" date="2013-07" db="EMBL/GenBank/DDBJ databases">
        <title>Transcriptome sequencing and developmental regulation of gene expression in Anopheles aquasalis.</title>
        <authorList>
            <consortium name="Brazilian Malaria Network (MCT/CNPq/MS/SCTIE/DECIT/PRONEX 555648/2009-5) and Research Network on Bioactive Molecules from Arthropod Vectors (NAP-MOBIARVE"/>
            <consortium name="University of Sao Paulo)"/>
            <person name="Marinotti O."/>
            <person name="Ribeiro J.M.C."/>
            <person name="Costa-da-Silva A.L."/>
            <person name="Silva M.C.P."/>
            <person name="Lopes A.R."/>
            <person name="Barros M.S."/>
            <person name="Sa-Nunes A."/>
            <person name="Konjin B.B."/>
            <person name="Carvalho E."/>
            <person name="Suesdek L."/>
            <person name="Silva-Neto M.A.C."/>
            <person name="Capurro M.L."/>
        </authorList>
    </citation>
    <scope>NUCLEOTIDE SEQUENCE</scope>
    <source>
        <tissue evidence="2">Whole body</tissue>
    </source>
</reference>
<dbReference type="EMBL" id="GAMD01002004">
    <property type="protein sequence ID" value="JAA99586.1"/>
    <property type="molecule type" value="mRNA"/>
</dbReference>
<dbReference type="AlphaFoldDB" id="T1DRC8"/>
<feature type="compositionally biased region" description="Basic residues" evidence="1">
    <location>
        <begin position="547"/>
        <end position="556"/>
    </location>
</feature>
<protein>
    <submittedName>
        <fullName evidence="2">Uncharacterized protein</fullName>
    </submittedName>
</protein>
<proteinExistence type="evidence at transcript level"/>
<feature type="region of interest" description="Disordered" evidence="1">
    <location>
        <begin position="511"/>
        <end position="556"/>
    </location>
</feature>
<accession>T1DRC8</accession>
<feature type="non-terminal residue" evidence="2">
    <location>
        <position position="1"/>
    </location>
</feature>
<name>T1DRC8_ANOAQ</name>
<sequence>IASTASSSLSSLSDTNRSNPFQSNNIIFHFPSLACYPIPFAALKKGEVRRCAASGGICFCLLLLVTKLLLDLGEIKVLAGATLEDVQHIQACRLEVGRGVVRLRDEHLRLQPIVSRLIVVRHADELLCNRTEQIETRLDLGLGIGGLHRGRHHTDEPALGRHLVGRADQRHVNVRLAVDLLLWNDDLRRERILGVRDRMIQQTDAPNHLARDAYLARHVGWITVDLFTLGHLFAGAHANHLAVRIVHDLVDGLVQHVRTAVDGGQAGKALWQLAQPVHRVQVRRLAVAGQRVRVQLDAIDRFDGRLGQIVIVTVQGQCVPGEILRALLQSKLLVQRLHVLGGRIKVFPRFRIIRHKVLHVDEEIAEAPLLEHSHQIGSERLLLVDGHFGDLATLVDVAALHRLELQIAGHARVYEQLHQQPIGHQELGDEVHVPVAPAAIFVARQLDAEPREQILEGRYRGRLAAIILVPVDVEHLLARHGQHSGQDALLQAGTEHDRVILLIHDDDGALSGRKMHKRTDGHTKNRTTTRENRQAAPPPPAATGTTRKMHHTLRASLGRKRPRGVCELALSFVPCWRSTVPALIAFPIVSTPFEAATLLYRGAFFPFSPLRARTADWQKL</sequence>
<feature type="non-terminal residue" evidence="2">
    <location>
        <position position="620"/>
    </location>
</feature>
<evidence type="ECO:0000313" key="2">
    <source>
        <dbReference type="EMBL" id="JAA99586.1"/>
    </source>
</evidence>
<evidence type="ECO:0000256" key="1">
    <source>
        <dbReference type="SAM" id="MobiDB-lite"/>
    </source>
</evidence>
<feature type="compositionally biased region" description="Basic and acidic residues" evidence="1">
    <location>
        <begin position="518"/>
        <end position="533"/>
    </location>
</feature>